<organism evidence="2">
    <name type="scientific">Kitasatospora camelliae</name>
    <dbReference type="NCBI Taxonomy" id="3156397"/>
    <lineage>
        <taxon>Bacteria</taxon>
        <taxon>Bacillati</taxon>
        <taxon>Actinomycetota</taxon>
        <taxon>Actinomycetes</taxon>
        <taxon>Kitasatosporales</taxon>
        <taxon>Streptomycetaceae</taxon>
        <taxon>Kitasatospora</taxon>
    </lineage>
</organism>
<dbReference type="Gene3D" id="1.10.10.10">
    <property type="entry name" value="Winged helix-like DNA-binding domain superfamily/Winged helix DNA-binding domain"/>
    <property type="match status" value="1"/>
</dbReference>
<dbReference type="SMART" id="SM00421">
    <property type="entry name" value="HTH_LUXR"/>
    <property type="match status" value="1"/>
</dbReference>
<evidence type="ECO:0000259" key="1">
    <source>
        <dbReference type="SMART" id="SM00421"/>
    </source>
</evidence>
<dbReference type="Pfam" id="PF00196">
    <property type="entry name" value="GerE"/>
    <property type="match status" value="1"/>
</dbReference>
<sequence length="325" mass="35497">MAADPIADLEDGLPDEAAGRLYLRIIDEGGRIPIEAVAVHEKDALDQLLAVGLLLTNPLDGAYIAVSPRTVGDRVGADMRARAAGLLHRAERLPDAFAALAHAYEALPRGDDERHHAVYVEGQDRIRHRIAELMSECKEELLAAQPGSRGPETRQLARRQDTAMLDRGGRMRTLYQPVVLTEPGTVGYAAELSALGAHVRVLDEPFQRMIVIDRKTAVIPASDDNNRAVFISDPAAVAFLVAGFDRDWARADVVLWDQLDAPAVSRSVSDRIGRLLAAGLTQRGVATRLGLSERTVAGHISRLRERYGAQTLFQLGWLMRGGRDE</sequence>
<dbReference type="InterPro" id="IPR036388">
    <property type="entry name" value="WH-like_DNA-bd_sf"/>
</dbReference>
<dbReference type="EMBL" id="CP159872">
    <property type="protein sequence ID" value="XCM80553.1"/>
    <property type="molecule type" value="Genomic_DNA"/>
</dbReference>
<accession>A0AAU8JZ43</accession>
<dbReference type="PANTHER" id="PTHR34293">
    <property type="entry name" value="HTH-TYPE TRANSCRIPTIONAL REGULATOR TRMBL2"/>
    <property type="match status" value="1"/>
</dbReference>
<dbReference type="RefSeq" id="WP_354641490.1">
    <property type="nucleotide sequence ID" value="NZ_CP159872.1"/>
</dbReference>
<dbReference type="SUPFAM" id="SSF46894">
    <property type="entry name" value="C-terminal effector domain of the bipartite response regulators"/>
    <property type="match status" value="1"/>
</dbReference>
<dbReference type="InterPro" id="IPR000792">
    <property type="entry name" value="Tscrpt_reg_LuxR_C"/>
</dbReference>
<dbReference type="AlphaFoldDB" id="A0AAU8JZ43"/>
<dbReference type="InterPro" id="IPR016032">
    <property type="entry name" value="Sig_transdc_resp-reg_C-effctor"/>
</dbReference>
<reference evidence="2" key="1">
    <citation type="submission" date="2024-06" db="EMBL/GenBank/DDBJ databases">
        <title>The genome sequences of Kitasatospora sp. strain HUAS MG31.</title>
        <authorList>
            <person name="Mo P."/>
        </authorList>
    </citation>
    <scope>NUCLEOTIDE SEQUENCE</scope>
    <source>
        <strain evidence="2">HUAS MG31</strain>
    </source>
</reference>
<dbReference type="GO" id="GO:0006355">
    <property type="term" value="P:regulation of DNA-templated transcription"/>
    <property type="evidence" value="ECO:0007669"/>
    <property type="project" value="InterPro"/>
</dbReference>
<gene>
    <name evidence="2" type="ORF">ABWK59_17320</name>
</gene>
<dbReference type="GO" id="GO:0003677">
    <property type="term" value="F:DNA binding"/>
    <property type="evidence" value="ECO:0007669"/>
    <property type="project" value="InterPro"/>
</dbReference>
<dbReference type="PANTHER" id="PTHR34293:SF1">
    <property type="entry name" value="HTH-TYPE TRANSCRIPTIONAL REGULATOR TRMBL2"/>
    <property type="match status" value="1"/>
</dbReference>
<proteinExistence type="predicted"/>
<name>A0AAU8JZ43_9ACTN</name>
<feature type="domain" description="HTH luxR-type" evidence="1">
    <location>
        <begin position="265"/>
        <end position="319"/>
    </location>
</feature>
<dbReference type="InterPro" id="IPR051797">
    <property type="entry name" value="TrmB-like"/>
</dbReference>
<evidence type="ECO:0000313" key="2">
    <source>
        <dbReference type="EMBL" id="XCM80553.1"/>
    </source>
</evidence>
<protein>
    <submittedName>
        <fullName evidence="2">LuxR C-terminal-related transcriptional regulator</fullName>
    </submittedName>
</protein>
<dbReference type="KEGG" id="kcm:ABWK59_17320"/>